<evidence type="ECO:0008006" key="3">
    <source>
        <dbReference type="Google" id="ProtNLM"/>
    </source>
</evidence>
<proteinExistence type="predicted"/>
<gene>
    <name evidence="1" type="ORF">Q31a_47520</name>
</gene>
<sequence length="143" mass="16146">MQNPIVSRGQWNTARAELLEKEKKHTHAGDALAAAWRRLPMTPMEPVTVVGPKGPIALQEVFESRKILLVYHFMWKLGTPHHKQCEGCTFSQVAMNDAVRSYLGERDVTYAVFCSGRSKSSSRNEISWAGPRRGTRLLTLTKH</sequence>
<dbReference type="KEGG" id="ahel:Q31a_47520"/>
<dbReference type="AlphaFoldDB" id="A0A518GCR9"/>
<name>A0A518GCR9_9BACT</name>
<evidence type="ECO:0000313" key="1">
    <source>
        <dbReference type="EMBL" id="QDV26378.1"/>
    </source>
</evidence>
<keyword evidence="2" id="KW-1185">Reference proteome</keyword>
<reference evidence="1 2" key="1">
    <citation type="submission" date="2019-02" db="EMBL/GenBank/DDBJ databases">
        <title>Deep-cultivation of Planctomycetes and their phenomic and genomic characterization uncovers novel biology.</title>
        <authorList>
            <person name="Wiegand S."/>
            <person name="Jogler M."/>
            <person name="Boedeker C."/>
            <person name="Pinto D."/>
            <person name="Vollmers J."/>
            <person name="Rivas-Marin E."/>
            <person name="Kohn T."/>
            <person name="Peeters S.H."/>
            <person name="Heuer A."/>
            <person name="Rast P."/>
            <person name="Oberbeckmann S."/>
            <person name="Bunk B."/>
            <person name="Jeske O."/>
            <person name="Meyerdierks A."/>
            <person name="Storesund J.E."/>
            <person name="Kallscheuer N."/>
            <person name="Luecker S."/>
            <person name="Lage O.M."/>
            <person name="Pohl T."/>
            <person name="Merkel B.J."/>
            <person name="Hornburger P."/>
            <person name="Mueller R.-W."/>
            <person name="Bruemmer F."/>
            <person name="Labrenz M."/>
            <person name="Spormann A.M."/>
            <person name="Op den Camp H."/>
            <person name="Overmann J."/>
            <person name="Amann R."/>
            <person name="Jetten M.S.M."/>
            <person name="Mascher T."/>
            <person name="Medema M.H."/>
            <person name="Devos D.P."/>
            <person name="Kaster A.-K."/>
            <person name="Ovreas L."/>
            <person name="Rohde M."/>
            <person name="Galperin M.Y."/>
            <person name="Jogler C."/>
        </authorList>
    </citation>
    <scope>NUCLEOTIDE SEQUENCE [LARGE SCALE GENOMIC DNA]</scope>
    <source>
        <strain evidence="1 2">Q31a</strain>
    </source>
</reference>
<dbReference type="Proteomes" id="UP000318017">
    <property type="component" value="Chromosome"/>
</dbReference>
<organism evidence="1 2">
    <name type="scientific">Aureliella helgolandensis</name>
    <dbReference type="NCBI Taxonomy" id="2527968"/>
    <lineage>
        <taxon>Bacteria</taxon>
        <taxon>Pseudomonadati</taxon>
        <taxon>Planctomycetota</taxon>
        <taxon>Planctomycetia</taxon>
        <taxon>Pirellulales</taxon>
        <taxon>Pirellulaceae</taxon>
        <taxon>Aureliella</taxon>
    </lineage>
</organism>
<protein>
    <recommendedName>
        <fullName evidence="3">DUF899 domain-containing protein</fullName>
    </recommendedName>
</protein>
<dbReference type="InterPro" id="IPR010296">
    <property type="entry name" value="DUF899_thioredox"/>
</dbReference>
<dbReference type="RefSeq" id="WP_145082485.1">
    <property type="nucleotide sequence ID" value="NZ_CP036298.1"/>
</dbReference>
<dbReference type="EMBL" id="CP036298">
    <property type="protein sequence ID" value="QDV26378.1"/>
    <property type="molecule type" value="Genomic_DNA"/>
</dbReference>
<dbReference type="Pfam" id="PF05988">
    <property type="entry name" value="DUF899"/>
    <property type="match status" value="1"/>
</dbReference>
<evidence type="ECO:0000313" key="2">
    <source>
        <dbReference type="Proteomes" id="UP000318017"/>
    </source>
</evidence>
<accession>A0A518GCR9</accession>
<dbReference type="OrthoDB" id="9807535at2"/>